<proteinExistence type="predicted"/>
<accession>A0AAD7B6K3</accession>
<comment type="caution">
    <text evidence="1">The sequence shown here is derived from an EMBL/GenBank/DDBJ whole genome shotgun (WGS) entry which is preliminary data.</text>
</comment>
<sequence>MVLTRSQAASRMRITRWPPNEVLAELTRLLPKAAQAALCRTSKLFHALALPILSRSVFLSTGRLKALEAFCSGMIQNPERATALRSLTFWSKSPGANIHQYDVLIEVIKLMTKLENLMFSEDSTAAHHLARGSLRSPSQT</sequence>
<keyword evidence="2" id="KW-1185">Reference proteome</keyword>
<evidence type="ECO:0000313" key="2">
    <source>
        <dbReference type="Proteomes" id="UP001221142"/>
    </source>
</evidence>
<name>A0AAD7B6K3_9AGAR</name>
<protein>
    <submittedName>
        <fullName evidence="1">Uncharacterized protein</fullName>
    </submittedName>
</protein>
<gene>
    <name evidence="1" type="ORF">FB45DRAFT_1037095</name>
</gene>
<dbReference type="AlphaFoldDB" id="A0AAD7B6K3"/>
<dbReference type="Proteomes" id="UP001221142">
    <property type="component" value="Unassembled WGS sequence"/>
</dbReference>
<dbReference type="EMBL" id="JARKIF010000031">
    <property type="protein sequence ID" value="KAJ7612173.1"/>
    <property type="molecule type" value="Genomic_DNA"/>
</dbReference>
<organism evidence="1 2">
    <name type="scientific">Roridomyces roridus</name>
    <dbReference type="NCBI Taxonomy" id="1738132"/>
    <lineage>
        <taxon>Eukaryota</taxon>
        <taxon>Fungi</taxon>
        <taxon>Dikarya</taxon>
        <taxon>Basidiomycota</taxon>
        <taxon>Agaricomycotina</taxon>
        <taxon>Agaricomycetes</taxon>
        <taxon>Agaricomycetidae</taxon>
        <taxon>Agaricales</taxon>
        <taxon>Marasmiineae</taxon>
        <taxon>Mycenaceae</taxon>
        <taxon>Roridomyces</taxon>
    </lineage>
</organism>
<reference evidence="1" key="1">
    <citation type="submission" date="2023-03" db="EMBL/GenBank/DDBJ databases">
        <title>Massive genome expansion in bonnet fungi (Mycena s.s.) driven by repeated elements and novel gene families across ecological guilds.</title>
        <authorList>
            <consortium name="Lawrence Berkeley National Laboratory"/>
            <person name="Harder C.B."/>
            <person name="Miyauchi S."/>
            <person name="Viragh M."/>
            <person name="Kuo A."/>
            <person name="Thoen E."/>
            <person name="Andreopoulos B."/>
            <person name="Lu D."/>
            <person name="Skrede I."/>
            <person name="Drula E."/>
            <person name="Henrissat B."/>
            <person name="Morin E."/>
            <person name="Kohler A."/>
            <person name="Barry K."/>
            <person name="LaButti K."/>
            <person name="Morin E."/>
            <person name="Salamov A."/>
            <person name="Lipzen A."/>
            <person name="Mereny Z."/>
            <person name="Hegedus B."/>
            <person name="Baldrian P."/>
            <person name="Stursova M."/>
            <person name="Weitz H."/>
            <person name="Taylor A."/>
            <person name="Grigoriev I.V."/>
            <person name="Nagy L.G."/>
            <person name="Martin F."/>
            <person name="Kauserud H."/>
        </authorList>
    </citation>
    <scope>NUCLEOTIDE SEQUENCE</scope>
    <source>
        <strain evidence="1">9284</strain>
    </source>
</reference>
<evidence type="ECO:0000313" key="1">
    <source>
        <dbReference type="EMBL" id="KAJ7612173.1"/>
    </source>
</evidence>